<dbReference type="SMART" id="SM00411">
    <property type="entry name" value="BHL"/>
    <property type="match status" value="1"/>
</dbReference>
<gene>
    <name evidence="5" type="ORF">ENV82_00140</name>
</gene>
<dbReference type="EMBL" id="DTHV01000006">
    <property type="protein sequence ID" value="HGW59843.1"/>
    <property type="molecule type" value="Genomic_DNA"/>
</dbReference>
<dbReference type="SUPFAM" id="SSF47729">
    <property type="entry name" value="IHF-like DNA-binding proteins"/>
    <property type="match status" value="1"/>
</dbReference>
<keyword evidence="3 5" id="KW-0238">DNA-binding</keyword>
<comment type="caution">
    <text evidence="5">The sequence shown here is derived from an EMBL/GenBank/DDBJ whole genome shotgun (WGS) entry which is preliminary data.</text>
</comment>
<organism evidence="5">
    <name type="scientific">Caldisericum exile</name>
    <dbReference type="NCBI Taxonomy" id="693075"/>
    <lineage>
        <taxon>Bacteria</taxon>
        <taxon>Pseudomonadati</taxon>
        <taxon>Caldisericota/Cryosericota group</taxon>
        <taxon>Caldisericota</taxon>
        <taxon>Caldisericia</taxon>
        <taxon>Caldisericales</taxon>
        <taxon>Caldisericaceae</taxon>
        <taxon>Caldisericum</taxon>
    </lineage>
</organism>
<dbReference type="GO" id="GO:0030527">
    <property type="term" value="F:structural constituent of chromatin"/>
    <property type="evidence" value="ECO:0007669"/>
    <property type="project" value="InterPro"/>
</dbReference>
<accession>A0A7C4YE47</accession>
<evidence type="ECO:0000256" key="2">
    <source>
        <dbReference type="ARBA" id="ARBA00023067"/>
    </source>
</evidence>
<evidence type="ECO:0000256" key="3">
    <source>
        <dbReference type="ARBA" id="ARBA00023125"/>
    </source>
</evidence>
<comment type="similarity">
    <text evidence="1 4">Belongs to the bacterial histone-like protein family.</text>
</comment>
<dbReference type="InterPro" id="IPR010992">
    <property type="entry name" value="IHF-like_DNA-bd_dom_sf"/>
</dbReference>
<sequence length="91" mass="10054">MNKPELVTAVAEKTGMKKKDVEAMLDAFVEVVKETLKKGDRVALIGFGTWATRERAKRNGVNPRTGKKISIPAKVVPFFKVGKELKDAVLK</sequence>
<evidence type="ECO:0000313" key="5">
    <source>
        <dbReference type="EMBL" id="HGW59843.1"/>
    </source>
</evidence>
<evidence type="ECO:0000256" key="1">
    <source>
        <dbReference type="ARBA" id="ARBA00010529"/>
    </source>
</evidence>
<dbReference type="PANTHER" id="PTHR33175:SF3">
    <property type="entry name" value="DNA-BINDING PROTEIN HU-BETA"/>
    <property type="match status" value="1"/>
</dbReference>
<name>A0A7C4YE47_9BACT</name>
<dbReference type="GO" id="GO:0030261">
    <property type="term" value="P:chromosome condensation"/>
    <property type="evidence" value="ECO:0007669"/>
    <property type="project" value="UniProtKB-KW"/>
</dbReference>
<reference evidence="5" key="1">
    <citation type="journal article" date="2020" name="mSystems">
        <title>Genome- and Community-Level Interaction Insights into Carbon Utilization and Element Cycling Functions of Hydrothermarchaeota in Hydrothermal Sediment.</title>
        <authorList>
            <person name="Zhou Z."/>
            <person name="Liu Y."/>
            <person name="Xu W."/>
            <person name="Pan J."/>
            <person name="Luo Z.H."/>
            <person name="Li M."/>
        </authorList>
    </citation>
    <scope>NUCLEOTIDE SEQUENCE [LARGE SCALE GENOMIC DNA]</scope>
    <source>
        <strain evidence="5">SpSt-794</strain>
    </source>
</reference>
<evidence type="ECO:0000256" key="4">
    <source>
        <dbReference type="RuleBase" id="RU003939"/>
    </source>
</evidence>
<keyword evidence="2" id="KW-0226">DNA condensation</keyword>
<dbReference type="GO" id="GO:0003677">
    <property type="term" value="F:DNA binding"/>
    <property type="evidence" value="ECO:0007669"/>
    <property type="project" value="UniProtKB-KW"/>
</dbReference>
<protein>
    <submittedName>
        <fullName evidence="5">HU family DNA-binding protein</fullName>
    </submittedName>
</protein>
<dbReference type="PANTHER" id="PTHR33175">
    <property type="entry name" value="DNA-BINDING PROTEIN HU"/>
    <property type="match status" value="1"/>
</dbReference>
<dbReference type="PRINTS" id="PR01727">
    <property type="entry name" value="DNABINDINGHU"/>
</dbReference>
<dbReference type="Pfam" id="PF00216">
    <property type="entry name" value="Bac_DNA_binding"/>
    <property type="match status" value="1"/>
</dbReference>
<dbReference type="Gene3D" id="4.10.520.10">
    <property type="entry name" value="IHF-like DNA-binding proteins"/>
    <property type="match status" value="1"/>
</dbReference>
<dbReference type="AlphaFoldDB" id="A0A7C4YE47"/>
<proteinExistence type="inferred from homology"/>
<dbReference type="InterPro" id="IPR000119">
    <property type="entry name" value="Hist_DNA-bd"/>
</dbReference>
<dbReference type="CDD" id="cd13831">
    <property type="entry name" value="HU"/>
    <property type="match status" value="1"/>
</dbReference>